<evidence type="ECO:0000256" key="1">
    <source>
        <dbReference type="SAM" id="SignalP"/>
    </source>
</evidence>
<dbReference type="PANTHER" id="PTHR47027">
    <property type="entry name" value="REVERSE TRANSCRIPTASE DOMAIN-CONTAINING PROTEIN"/>
    <property type="match status" value="1"/>
</dbReference>
<dbReference type="PANTHER" id="PTHR47027:SF26">
    <property type="entry name" value="REVERSE TRANSCRIPTASE DOMAIN-CONTAINING PROTEIN"/>
    <property type="match status" value="1"/>
</dbReference>
<feature type="signal peptide" evidence="1">
    <location>
        <begin position="1"/>
        <end position="24"/>
    </location>
</feature>
<name>A0AAV7TWI2_PLEWA</name>
<comment type="caution">
    <text evidence="3">The sequence shown here is derived from an EMBL/GenBank/DDBJ whole genome shotgun (WGS) entry which is preliminary data.</text>
</comment>
<evidence type="ECO:0000259" key="2">
    <source>
        <dbReference type="Pfam" id="PF00078"/>
    </source>
</evidence>
<proteinExistence type="predicted"/>
<feature type="domain" description="Reverse transcriptase" evidence="2">
    <location>
        <begin position="57"/>
        <end position="123"/>
    </location>
</feature>
<gene>
    <name evidence="3" type="ORF">NDU88_006012</name>
</gene>
<keyword evidence="4" id="KW-1185">Reference proteome</keyword>
<dbReference type="Pfam" id="PF00078">
    <property type="entry name" value="RVT_1"/>
    <property type="match status" value="1"/>
</dbReference>
<dbReference type="EMBL" id="JANPWB010000006">
    <property type="protein sequence ID" value="KAJ1180796.1"/>
    <property type="molecule type" value="Genomic_DNA"/>
</dbReference>
<reference evidence="3" key="1">
    <citation type="journal article" date="2022" name="bioRxiv">
        <title>Sequencing and chromosome-scale assembly of the giantPleurodeles waltlgenome.</title>
        <authorList>
            <person name="Brown T."/>
            <person name="Elewa A."/>
            <person name="Iarovenko S."/>
            <person name="Subramanian E."/>
            <person name="Araus A.J."/>
            <person name="Petzold A."/>
            <person name="Susuki M."/>
            <person name="Suzuki K.-i.T."/>
            <person name="Hayashi T."/>
            <person name="Toyoda A."/>
            <person name="Oliveira C."/>
            <person name="Osipova E."/>
            <person name="Leigh N.D."/>
            <person name="Simon A."/>
            <person name="Yun M.H."/>
        </authorList>
    </citation>
    <scope>NUCLEOTIDE SEQUENCE</scope>
    <source>
        <strain evidence="3">20211129_DDA</strain>
        <tissue evidence="3">Liver</tissue>
    </source>
</reference>
<dbReference type="InterPro" id="IPR000477">
    <property type="entry name" value="RT_dom"/>
</dbReference>
<organism evidence="3 4">
    <name type="scientific">Pleurodeles waltl</name>
    <name type="common">Iberian ribbed newt</name>
    <dbReference type="NCBI Taxonomy" id="8319"/>
    <lineage>
        <taxon>Eukaryota</taxon>
        <taxon>Metazoa</taxon>
        <taxon>Chordata</taxon>
        <taxon>Craniata</taxon>
        <taxon>Vertebrata</taxon>
        <taxon>Euteleostomi</taxon>
        <taxon>Amphibia</taxon>
        <taxon>Batrachia</taxon>
        <taxon>Caudata</taxon>
        <taxon>Salamandroidea</taxon>
        <taxon>Salamandridae</taxon>
        <taxon>Pleurodelinae</taxon>
        <taxon>Pleurodeles</taxon>
    </lineage>
</organism>
<dbReference type="AlphaFoldDB" id="A0AAV7TWI2"/>
<feature type="chain" id="PRO_5043776102" description="Reverse transcriptase domain-containing protein" evidence="1">
    <location>
        <begin position="25"/>
        <end position="164"/>
    </location>
</feature>
<evidence type="ECO:0000313" key="3">
    <source>
        <dbReference type="EMBL" id="KAJ1180796.1"/>
    </source>
</evidence>
<dbReference type="Proteomes" id="UP001066276">
    <property type="component" value="Chromosome 3_2"/>
</dbReference>
<accession>A0AAV7TWI2</accession>
<protein>
    <recommendedName>
        <fullName evidence="2">Reverse transcriptase domain-containing protein</fullName>
    </recommendedName>
</protein>
<evidence type="ECO:0000313" key="4">
    <source>
        <dbReference type="Proteomes" id="UP001066276"/>
    </source>
</evidence>
<keyword evidence="1" id="KW-0732">Signal</keyword>
<sequence>MKVESSQAMLFSIMFSAMMSDAFCDDEETSIKIRYRTDNRLFSLRRLLAKSKVEEDSVCDFLFADDCTLNAATEAQMQQSMICFSTACRNFGLTISTKKTEVLHQPAPLNMHVDKFTYLGSTLFRSLNIDEVDTHIAKASSAFGWLLESVWERRGVKLHKAEDV</sequence>